<comment type="caution">
    <text evidence="1">The sequence shown here is derived from an EMBL/GenBank/DDBJ whole genome shotgun (WGS) entry which is preliminary data.</text>
</comment>
<name>A0AAE0YJZ3_9GAST</name>
<feature type="non-terminal residue" evidence="1">
    <location>
        <position position="1"/>
    </location>
</feature>
<evidence type="ECO:0000313" key="2">
    <source>
        <dbReference type="Proteomes" id="UP001283361"/>
    </source>
</evidence>
<sequence length="37" mass="4181">QNRALGVRKCGWVEQSSGSQELYLGRTELRFSRVVLG</sequence>
<proteinExistence type="predicted"/>
<dbReference type="EMBL" id="JAWDGP010006021">
    <property type="protein sequence ID" value="KAK3748446.1"/>
    <property type="molecule type" value="Genomic_DNA"/>
</dbReference>
<keyword evidence="2" id="KW-1185">Reference proteome</keyword>
<accession>A0AAE0YJZ3</accession>
<dbReference type="AlphaFoldDB" id="A0AAE0YJZ3"/>
<evidence type="ECO:0000313" key="1">
    <source>
        <dbReference type="EMBL" id="KAK3748446.1"/>
    </source>
</evidence>
<reference evidence="1" key="1">
    <citation type="journal article" date="2023" name="G3 (Bethesda)">
        <title>A reference genome for the long-term kleptoplast-retaining sea slug Elysia crispata morphotype clarki.</title>
        <authorList>
            <person name="Eastman K.E."/>
            <person name="Pendleton A.L."/>
            <person name="Shaikh M.A."/>
            <person name="Suttiyut T."/>
            <person name="Ogas R."/>
            <person name="Tomko P."/>
            <person name="Gavelis G."/>
            <person name="Widhalm J.R."/>
            <person name="Wisecaver J.H."/>
        </authorList>
    </citation>
    <scope>NUCLEOTIDE SEQUENCE</scope>
    <source>
        <strain evidence="1">ECLA1</strain>
    </source>
</reference>
<dbReference type="Proteomes" id="UP001283361">
    <property type="component" value="Unassembled WGS sequence"/>
</dbReference>
<protein>
    <submittedName>
        <fullName evidence="1">Uncharacterized protein</fullName>
    </submittedName>
</protein>
<organism evidence="1 2">
    <name type="scientific">Elysia crispata</name>
    <name type="common">lettuce slug</name>
    <dbReference type="NCBI Taxonomy" id="231223"/>
    <lineage>
        <taxon>Eukaryota</taxon>
        <taxon>Metazoa</taxon>
        <taxon>Spiralia</taxon>
        <taxon>Lophotrochozoa</taxon>
        <taxon>Mollusca</taxon>
        <taxon>Gastropoda</taxon>
        <taxon>Heterobranchia</taxon>
        <taxon>Euthyneura</taxon>
        <taxon>Panpulmonata</taxon>
        <taxon>Sacoglossa</taxon>
        <taxon>Placobranchoidea</taxon>
        <taxon>Plakobranchidae</taxon>
        <taxon>Elysia</taxon>
    </lineage>
</organism>
<gene>
    <name evidence="1" type="ORF">RRG08_063819</name>
</gene>